<evidence type="ECO:0000313" key="2">
    <source>
        <dbReference type="EMBL" id="RZU01938.1"/>
    </source>
</evidence>
<sequence length="223" mass="23843">MKRLIRLYPARWRRQYGDEMSQVLDDLRPMSLRTRIRVALDLLRGVVDAHLTAGRSRAPEIGAALRRAFLAAGIVWVALSIEIVLSNVVFPTTEDTDGASVLISYLAVFGAFVIIGVLTARVTSDWRVLALAGGTTGVVIGALTIGTYAVIDNVFLDVISRQQAKIDGLAGSGYTSMRTYVNLSLLFGAGLLSVFLGVVGAGLAVTGGLARPRRTGSPYRPVP</sequence>
<reference evidence="2 3" key="1">
    <citation type="journal article" date="2015" name="Stand. Genomic Sci.">
        <title>Genomic Encyclopedia of Bacterial and Archaeal Type Strains, Phase III: the genomes of soil and plant-associated and newly described type strains.</title>
        <authorList>
            <person name="Whitman W.B."/>
            <person name="Woyke T."/>
            <person name="Klenk H.P."/>
            <person name="Zhou Y."/>
            <person name="Lilburn T.G."/>
            <person name="Beck B.J."/>
            <person name="De Vos P."/>
            <person name="Vandamme P."/>
            <person name="Eisen J.A."/>
            <person name="Garrity G."/>
            <person name="Hugenholtz P."/>
            <person name="Kyrpides N.C."/>
        </authorList>
    </citation>
    <scope>NUCLEOTIDE SEQUENCE [LARGE SCALE GENOMIC DNA]</scope>
    <source>
        <strain evidence="2 3">VKM Ac-2540</strain>
    </source>
</reference>
<accession>A0A4Q7VZC3</accession>
<feature type="transmembrane region" description="Helical" evidence="1">
    <location>
        <begin position="185"/>
        <end position="210"/>
    </location>
</feature>
<dbReference type="RefSeq" id="WP_130450119.1">
    <property type="nucleotide sequence ID" value="NZ_SHKR01000018.1"/>
</dbReference>
<evidence type="ECO:0000313" key="3">
    <source>
        <dbReference type="Proteomes" id="UP000292027"/>
    </source>
</evidence>
<dbReference type="OrthoDB" id="3380912at2"/>
<dbReference type="EMBL" id="SHKR01000018">
    <property type="protein sequence ID" value="RZU01938.1"/>
    <property type="molecule type" value="Genomic_DNA"/>
</dbReference>
<keyword evidence="1" id="KW-1133">Transmembrane helix</keyword>
<evidence type="ECO:0000256" key="1">
    <source>
        <dbReference type="SAM" id="Phobius"/>
    </source>
</evidence>
<feature type="transmembrane region" description="Helical" evidence="1">
    <location>
        <begin position="102"/>
        <end position="122"/>
    </location>
</feature>
<proteinExistence type="predicted"/>
<keyword evidence="3" id="KW-1185">Reference proteome</keyword>
<name>A0A4Q7VZC3_9ACTN</name>
<protein>
    <submittedName>
        <fullName evidence="2">Uncharacterized protein</fullName>
    </submittedName>
</protein>
<dbReference type="Proteomes" id="UP000292027">
    <property type="component" value="Unassembled WGS sequence"/>
</dbReference>
<feature type="transmembrane region" description="Helical" evidence="1">
    <location>
        <begin position="68"/>
        <end position="90"/>
    </location>
</feature>
<feature type="transmembrane region" description="Helical" evidence="1">
    <location>
        <begin position="129"/>
        <end position="151"/>
    </location>
</feature>
<dbReference type="AlphaFoldDB" id="A0A4Q7VZC3"/>
<keyword evidence="1" id="KW-0812">Transmembrane</keyword>
<gene>
    <name evidence="2" type="ORF">EV645_8054</name>
</gene>
<comment type="caution">
    <text evidence="2">The sequence shown here is derived from an EMBL/GenBank/DDBJ whole genome shotgun (WGS) entry which is preliminary data.</text>
</comment>
<organism evidence="2 3">
    <name type="scientific">Kribbella rubisoli</name>
    <dbReference type="NCBI Taxonomy" id="3075929"/>
    <lineage>
        <taxon>Bacteria</taxon>
        <taxon>Bacillati</taxon>
        <taxon>Actinomycetota</taxon>
        <taxon>Actinomycetes</taxon>
        <taxon>Propionibacteriales</taxon>
        <taxon>Kribbellaceae</taxon>
        <taxon>Kribbella</taxon>
    </lineage>
</organism>
<keyword evidence="1" id="KW-0472">Membrane</keyword>